<sequence>MKKLYREFSPFFGVLLLSALMACNGRGKRPETVSAIDLKRGRMILCGPPDKQLGTVGFKTSCSGKAQEDFNLAIALLHSFEYDEAEKVFAKVIDEAPECAMAYWGVAMCNYHPLWNPSTPAELEKGAKAAAIAMSLEKKSQRESAYIAAIASFYNAWDRTDHATRSRRFEKAMEKIYTAYPGDKEAAIFYALALNGAADPVDTAFTRQRKAGRILTALYPNEPYHPGIVHYIIHSYDYPELAALALPAARAYASVAPSSAHAQHMPSHIFIRLGLWDEAIQSNLAATAAAKCYAESAGIKGHWDEELHGMDYLVYACLQKGENRQAKAQCRYLETISEVYPENFKVAYAFAAIPARYLLENRLWKEAAALKVYPPHFPWQAYPWQRSIIHFTRLLGLVNTGNINAAKAELKTLVRLHDTLVKQNDPYKAGQVQIQVKTAEAWILFKEGRDSEALALMSAAADMEDHTPKHPVTPGEVLPARELLGDMLLQMNKPTEALHAYEASLQQRPNRFNGLYGAGLAAERRHDPGKARRYYQQLASMASGADRPELKAASSFLKRHFP</sequence>
<dbReference type="Gene3D" id="1.25.40.10">
    <property type="entry name" value="Tetratricopeptide repeat domain"/>
    <property type="match status" value="2"/>
</dbReference>
<dbReference type="Proteomes" id="UP000316778">
    <property type="component" value="Unassembled WGS sequence"/>
</dbReference>
<dbReference type="InterPro" id="IPR011990">
    <property type="entry name" value="TPR-like_helical_dom_sf"/>
</dbReference>
<evidence type="ECO:0000313" key="1">
    <source>
        <dbReference type="EMBL" id="TWI90783.1"/>
    </source>
</evidence>
<dbReference type="AlphaFoldDB" id="A0A562TBK7"/>
<dbReference type="Pfam" id="PF13432">
    <property type="entry name" value="TPR_16"/>
    <property type="match status" value="2"/>
</dbReference>
<accession>A0A562TBK7</accession>
<dbReference type="PANTHER" id="PTHR45588">
    <property type="entry name" value="TPR DOMAIN-CONTAINING PROTEIN"/>
    <property type="match status" value="1"/>
</dbReference>
<dbReference type="OrthoDB" id="9778494at2"/>
<dbReference type="SUPFAM" id="SSF48452">
    <property type="entry name" value="TPR-like"/>
    <property type="match status" value="1"/>
</dbReference>
<reference evidence="1 2" key="1">
    <citation type="journal article" date="2013" name="Stand. Genomic Sci.">
        <title>Genomic Encyclopedia of Type Strains, Phase I: The one thousand microbial genomes (KMG-I) project.</title>
        <authorList>
            <person name="Kyrpides N.C."/>
            <person name="Woyke T."/>
            <person name="Eisen J.A."/>
            <person name="Garrity G."/>
            <person name="Lilburn T.G."/>
            <person name="Beck B.J."/>
            <person name="Whitman W.B."/>
            <person name="Hugenholtz P."/>
            <person name="Klenk H.P."/>
        </authorList>
    </citation>
    <scope>NUCLEOTIDE SEQUENCE [LARGE SCALE GENOMIC DNA]</scope>
    <source>
        <strain evidence="1 2">DSM 13484</strain>
    </source>
</reference>
<protein>
    <submittedName>
        <fullName evidence="1">Tetratricopeptide repeat-containing protein</fullName>
    </submittedName>
</protein>
<dbReference type="RefSeq" id="WP_145709971.1">
    <property type="nucleotide sequence ID" value="NZ_BAAAFY010000001.1"/>
</dbReference>
<dbReference type="PANTHER" id="PTHR45588:SF1">
    <property type="entry name" value="WW DOMAIN-CONTAINING PROTEIN"/>
    <property type="match status" value="1"/>
</dbReference>
<comment type="caution">
    <text evidence="1">The sequence shown here is derived from an EMBL/GenBank/DDBJ whole genome shotgun (WGS) entry which is preliminary data.</text>
</comment>
<dbReference type="EMBL" id="VLLG01000002">
    <property type="protein sequence ID" value="TWI90783.1"/>
    <property type="molecule type" value="Genomic_DNA"/>
</dbReference>
<dbReference type="PROSITE" id="PS51257">
    <property type="entry name" value="PROKAR_LIPOPROTEIN"/>
    <property type="match status" value="1"/>
</dbReference>
<evidence type="ECO:0000313" key="2">
    <source>
        <dbReference type="Proteomes" id="UP000316778"/>
    </source>
</evidence>
<organism evidence="1 2">
    <name type="scientific">Chitinophaga japonensis</name>
    <name type="common">Flexibacter japonensis</name>
    <dbReference type="NCBI Taxonomy" id="104662"/>
    <lineage>
        <taxon>Bacteria</taxon>
        <taxon>Pseudomonadati</taxon>
        <taxon>Bacteroidota</taxon>
        <taxon>Chitinophagia</taxon>
        <taxon>Chitinophagales</taxon>
        <taxon>Chitinophagaceae</taxon>
        <taxon>Chitinophaga</taxon>
    </lineage>
</organism>
<dbReference type="InterPro" id="IPR019734">
    <property type="entry name" value="TPR_rpt"/>
</dbReference>
<proteinExistence type="predicted"/>
<dbReference type="SMART" id="SM00028">
    <property type="entry name" value="TPR"/>
    <property type="match status" value="3"/>
</dbReference>
<gene>
    <name evidence="1" type="ORF">LX66_0143</name>
</gene>
<keyword evidence="2" id="KW-1185">Reference proteome</keyword>
<name>A0A562TBK7_CHIJA</name>